<evidence type="ECO:0000313" key="3">
    <source>
        <dbReference type="Proteomes" id="UP000823388"/>
    </source>
</evidence>
<dbReference type="Proteomes" id="UP000823388">
    <property type="component" value="Chromosome 5K"/>
</dbReference>
<protein>
    <recommendedName>
        <fullName evidence="4">F-box domain-containing protein</fullName>
    </recommendedName>
</protein>
<proteinExistence type="predicted"/>
<dbReference type="InterPro" id="IPR036047">
    <property type="entry name" value="F-box-like_dom_sf"/>
</dbReference>
<accession>A0A8T0SHZ9</accession>
<dbReference type="SUPFAM" id="SSF81383">
    <property type="entry name" value="F-box domain"/>
    <property type="match status" value="1"/>
</dbReference>
<gene>
    <name evidence="2" type="ORF">PVAP13_5KG411400</name>
</gene>
<dbReference type="EMBL" id="CM029045">
    <property type="protein sequence ID" value="KAG2599052.1"/>
    <property type="molecule type" value="Genomic_DNA"/>
</dbReference>
<evidence type="ECO:0008006" key="4">
    <source>
        <dbReference type="Google" id="ProtNLM"/>
    </source>
</evidence>
<keyword evidence="3" id="KW-1185">Reference proteome</keyword>
<feature type="region of interest" description="Disordered" evidence="1">
    <location>
        <begin position="210"/>
        <end position="256"/>
    </location>
</feature>
<sequence length="256" mass="29372">MFLTAGGDGDWGRGAPYLERLDAATVTPLLSRSLADAEPRASRVCWALADGACWGLVAELCRRNGLPLTGFMSLTDDIKVEILKRLASADDLARMERPCKDLRRLVAERDGEVWKPMYYEALRAQLGWRRRGRWWGFSFLLRSESSDSESEEVLSWKEKFMEARQRVQDKSFWRRMIFRPLSPFPPSHCTELSSCLLDWLLDPPEQDTVSTRARGKITAGHRRKVPRTRNVHKKKWAGAGAGAIHSPSSRYQWKHR</sequence>
<organism evidence="2 3">
    <name type="scientific">Panicum virgatum</name>
    <name type="common">Blackwell switchgrass</name>
    <dbReference type="NCBI Taxonomy" id="38727"/>
    <lineage>
        <taxon>Eukaryota</taxon>
        <taxon>Viridiplantae</taxon>
        <taxon>Streptophyta</taxon>
        <taxon>Embryophyta</taxon>
        <taxon>Tracheophyta</taxon>
        <taxon>Spermatophyta</taxon>
        <taxon>Magnoliopsida</taxon>
        <taxon>Liliopsida</taxon>
        <taxon>Poales</taxon>
        <taxon>Poaceae</taxon>
        <taxon>PACMAD clade</taxon>
        <taxon>Panicoideae</taxon>
        <taxon>Panicodae</taxon>
        <taxon>Paniceae</taxon>
        <taxon>Panicinae</taxon>
        <taxon>Panicum</taxon>
        <taxon>Panicum sect. Hiantes</taxon>
    </lineage>
</organism>
<reference evidence="2" key="1">
    <citation type="submission" date="2020-05" db="EMBL/GenBank/DDBJ databases">
        <title>WGS assembly of Panicum virgatum.</title>
        <authorList>
            <person name="Lovell J.T."/>
            <person name="Jenkins J."/>
            <person name="Shu S."/>
            <person name="Juenger T.E."/>
            <person name="Schmutz J."/>
        </authorList>
    </citation>
    <scope>NUCLEOTIDE SEQUENCE</scope>
    <source>
        <strain evidence="2">AP13</strain>
    </source>
</reference>
<feature type="compositionally biased region" description="Basic residues" evidence="1">
    <location>
        <begin position="213"/>
        <end position="236"/>
    </location>
</feature>
<evidence type="ECO:0000256" key="1">
    <source>
        <dbReference type="SAM" id="MobiDB-lite"/>
    </source>
</evidence>
<dbReference type="PANTHER" id="PTHR34791:SF4">
    <property type="entry name" value="F-BOX DOMAIN CONTAINING PROTEIN"/>
    <property type="match status" value="1"/>
</dbReference>
<name>A0A8T0SHZ9_PANVG</name>
<comment type="caution">
    <text evidence="2">The sequence shown here is derived from an EMBL/GenBank/DDBJ whole genome shotgun (WGS) entry which is preliminary data.</text>
</comment>
<feature type="compositionally biased region" description="Polar residues" evidence="1">
    <location>
        <begin position="246"/>
        <end position="256"/>
    </location>
</feature>
<dbReference type="PANTHER" id="PTHR34791">
    <property type="entry name" value="OS02G0272100 PROTEIN"/>
    <property type="match status" value="1"/>
</dbReference>
<dbReference type="AlphaFoldDB" id="A0A8T0SHZ9"/>
<evidence type="ECO:0000313" key="2">
    <source>
        <dbReference type="EMBL" id="KAG2599052.1"/>
    </source>
</evidence>